<keyword evidence="1" id="KW-0732">Signal</keyword>
<organism evidence="2 3">
    <name type="scientific">Adhaeribacter terreus</name>
    <dbReference type="NCBI Taxonomy" id="529703"/>
    <lineage>
        <taxon>Bacteria</taxon>
        <taxon>Pseudomonadati</taxon>
        <taxon>Bacteroidota</taxon>
        <taxon>Cytophagia</taxon>
        <taxon>Cytophagales</taxon>
        <taxon>Hymenobacteraceae</taxon>
        <taxon>Adhaeribacter</taxon>
    </lineage>
</organism>
<feature type="signal peptide" evidence="1">
    <location>
        <begin position="1"/>
        <end position="30"/>
    </location>
</feature>
<gene>
    <name evidence="2" type="ORF">ACFPIB_11390</name>
</gene>
<dbReference type="Pfam" id="PF10677">
    <property type="entry name" value="DUF2490"/>
    <property type="match status" value="1"/>
</dbReference>
<evidence type="ECO:0000313" key="3">
    <source>
        <dbReference type="Proteomes" id="UP001596161"/>
    </source>
</evidence>
<evidence type="ECO:0000313" key="2">
    <source>
        <dbReference type="EMBL" id="MFC5271217.1"/>
    </source>
</evidence>
<proteinExistence type="predicted"/>
<dbReference type="Proteomes" id="UP001596161">
    <property type="component" value="Unassembled WGS sequence"/>
</dbReference>
<dbReference type="RefSeq" id="WP_378017584.1">
    <property type="nucleotide sequence ID" value="NZ_JBHSKT010000006.1"/>
</dbReference>
<reference evidence="3" key="1">
    <citation type="journal article" date="2019" name="Int. J. Syst. Evol. Microbiol.">
        <title>The Global Catalogue of Microorganisms (GCM) 10K type strain sequencing project: providing services to taxonomists for standard genome sequencing and annotation.</title>
        <authorList>
            <consortium name="The Broad Institute Genomics Platform"/>
            <consortium name="The Broad Institute Genome Sequencing Center for Infectious Disease"/>
            <person name="Wu L."/>
            <person name="Ma J."/>
        </authorList>
    </citation>
    <scope>NUCLEOTIDE SEQUENCE [LARGE SCALE GENOMIC DNA]</scope>
    <source>
        <strain evidence="3">KACC 12602</strain>
    </source>
</reference>
<feature type="chain" id="PRO_5046792333" evidence="1">
    <location>
        <begin position="31"/>
        <end position="271"/>
    </location>
</feature>
<dbReference type="EMBL" id="JBHSKT010000006">
    <property type="protein sequence ID" value="MFC5271217.1"/>
    <property type="molecule type" value="Genomic_DNA"/>
</dbReference>
<comment type="caution">
    <text evidence="2">The sequence shown here is derived from an EMBL/GenBank/DDBJ whole genome shotgun (WGS) entry which is preliminary data.</text>
</comment>
<protein>
    <submittedName>
        <fullName evidence="2">DUF2490 domain-containing protein</fullName>
    </submittedName>
</protein>
<evidence type="ECO:0000256" key="1">
    <source>
        <dbReference type="SAM" id="SignalP"/>
    </source>
</evidence>
<dbReference type="InterPro" id="IPR019619">
    <property type="entry name" value="DUF2490"/>
</dbReference>
<sequence length="271" mass="31520">MPSAIFPYKKIFFAFFLLLNGMVLSSKSQAQGNPPRVIDPNFNGWLSYSGDHNLSGNWGLHAEFVMRRYKLYKHPMQVMPRVGVNYNIGKNIMLTLGYAYVHTYPYGEFPASDDFPEHRSYQQFFFKGNVASLFFQHRYRIEQRWIKHAGRKDFLYTNRFRYNLRASHPFKGTTIDPKEFYVAAANEVFINAGKNVANNIFDQNRASLLFGYRYTKELAFELGYLNQIVAQRNGFRFEHNHTLMAGITFNFDFPARTIDNEPAPAPAPTEN</sequence>
<keyword evidence="3" id="KW-1185">Reference proteome</keyword>
<name>A0ABW0EA06_9BACT</name>
<accession>A0ABW0EA06</accession>